<dbReference type="Gene3D" id="1.20.1250.20">
    <property type="entry name" value="MFS general substrate transporter like domains"/>
    <property type="match status" value="1"/>
</dbReference>
<keyword evidence="2 5" id="KW-0812">Transmembrane</keyword>
<dbReference type="SUPFAM" id="SSF103473">
    <property type="entry name" value="MFS general substrate transporter"/>
    <property type="match status" value="1"/>
</dbReference>
<organism evidence="7 8">
    <name type="scientific">Aspergillus cavernicola</name>
    <dbReference type="NCBI Taxonomy" id="176166"/>
    <lineage>
        <taxon>Eukaryota</taxon>
        <taxon>Fungi</taxon>
        <taxon>Dikarya</taxon>
        <taxon>Ascomycota</taxon>
        <taxon>Pezizomycotina</taxon>
        <taxon>Eurotiomycetes</taxon>
        <taxon>Eurotiomycetidae</taxon>
        <taxon>Eurotiales</taxon>
        <taxon>Aspergillaceae</taxon>
        <taxon>Aspergillus</taxon>
        <taxon>Aspergillus subgen. Nidulantes</taxon>
    </lineage>
</organism>
<evidence type="ECO:0000259" key="6">
    <source>
        <dbReference type="PROSITE" id="PS50850"/>
    </source>
</evidence>
<accession>A0ABR4I2S1</accession>
<feature type="transmembrane region" description="Helical" evidence="5">
    <location>
        <begin position="446"/>
        <end position="465"/>
    </location>
</feature>
<dbReference type="PANTHER" id="PTHR23502">
    <property type="entry name" value="MAJOR FACILITATOR SUPERFAMILY"/>
    <property type="match status" value="1"/>
</dbReference>
<dbReference type="InterPro" id="IPR036259">
    <property type="entry name" value="MFS_trans_sf"/>
</dbReference>
<feature type="transmembrane region" description="Helical" evidence="5">
    <location>
        <begin position="305"/>
        <end position="330"/>
    </location>
</feature>
<name>A0ABR4I2S1_9EURO</name>
<dbReference type="InterPro" id="IPR011701">
    <property type="entry name" value="MFS"/>
</dbReference>
<evidence type="ECO:0000256" key="5">
    <source>
        <dbReference type="SAM" id="Phobius"/>
    </source>
</evidence>
<evidence type="ECO:0000313" key="7">
    <source>
        <dbReference type="EMBL" id="KAL2821292.1"/>
    </source>
</evidence>
<evidence type="ECO:0000256" key="3">
    <source>
        <dbReference type="ARBA" id="ARBA00022989"/>
    </source>
</evidence>
<dbReference type="InterPro" id="IPR005829">
    <property type="entry name" value="Sugar_transporter_CS"/>
</dbReference>
<dbReference type="PANTHER" id="PTHR23502:SF60">
    <property type="entry name" value="MAJOR FACILITATOR SUPERFAMILY (MFS) PROFILE DOMAIN-CONTAINING PROTEIN-RELATED"/>
    <property type="match status" value="1"/>
</dbReference>
<feature type="transmembrane region" description="Helical" evidence="5">
    <location>
        <begin position="196"/>
        <end position="218"/>
    </location>
</feature>
<comment type="subcellular location">
    <subcellularLocation>
        <location evidence="1">Membrane</location>
        <topology evidence="1">Multi-pass membrane protein</topology>
    </subcellularLocation>
</comment>
<dbReference type="EMBL" id="JBFXLS010000065">
    <property type="protein sequence ID" value="KAL2821292.1"/>
    <property type="molecule type" value="Genomic_DNA"/>
</dbReference>
<dbReference type="InterPro" id="IPR020846">
    <property type="entry name" value="MFS_dom"/>
</dbReference>
<keyword evidence="4 5" id="KW-0472">Membrane</keyword>
<evidence type="ECO:0000313" key="8">
    <source>
        <dbReference type="Proteomes" id="UP001610335"/>
    </source>
</evidence>
<feature type="transmembrane region" description="Helical" evidence="5">
    <location>
        <begin position="135"/>
        <end position="157"/>
    </location>
</feature>
<feature type="domain" description="Major facilitator superfamily (MFS) profile" evidence="6">
    <location>
        <begin position="44"/>
        <end position="471"/>
    </location>
</feature>
<protein>
    <submittedName>
        <fullName evidence="7">MFS general substrate transporter</fullName>
    </submittedName>
</protein>
<reference evidence="7 8" key="1">
    <citation type="submission" date="2024-07" db="EMBL/GenBank/DDBJ databases">
        <title>Section-level genome sequencing and comparative genomics of Aspergillus sections Usti and Cavernicolus.</title>
        <authorList>
            <consortium name="Lawrence Berkeley National Laboratory"/>
            <person name="Nybo J.L."/>
            <person name="Vesth T.C."/>
            <person name="Theobald S."/>
            <person name="Frisvad J.C."/>
            <person name="Larsen T.O."/>
            <person name="Kjaerboelling I."/>
            <person name="Rothschild-Mancinelli K."/>
            <person name="Lyhne E.K."/>
            <person name="Kogle M.E."/>
            <person name="Barry K."/>
            <person name="Clum A."/>
            <person name="Na H."/>
            <person name="Ledsgaard L."/>
            <person name="Lin J."/>
            <person name="Lipzen A."/>
            <person name="Kuo A."/>
            <person name="Riley R."/>
            <person name="Mondo S."/>
            <person name="LaButti K."/>
            <person name="Haridas S."/>
            <person name="Pangalinan J."/>
            <person name="Salamov A.A."/>
            <person name="Simmons B.A."/>
            <person name="Magnuson J.K."/>
            <person name="Chen J."/>
            <person name="Drula E."/>
            <person name="Henrissat B."/>
            <person name="Wiebenga A."/>
            <person name="Lubbers R.J."/>
            <person name="Gomes A.C."/>
            <person name="Makela M.R."/>
            <person name="Stajich J."/>
            <person name="Grigoriev I.V."/>
            <person name="Mortensen U.H."/>
            <person name="De vries R.P."/>
            <person name="Baker S.E."/>
            <person name="Andersen M.R."/>
        </authorList>
    </citation>
    <scope>NUCLEOTIDE SEQUENCE [LARGE SCALE GENOMIC DNA]</scope>
    <source>
        <strain evidence="7 8">CBS 600.67</strain>
    </source>
</reference>
<comment type="caution">
    <text evidence="7">The sequence shown here is derived from an EMBL/GenBank/DDBJ whole genome shotgun (WGS) entry which is preliminary data.</text>
</comment>
<proteinExistence type="predicted"/>
<feature type="transmembrane region" description="Helical" evidence="5">
    <location>
        <begin position="414"/>
        <end position="434"/>
    </location>
</feature>
<feature type="transmembrane region" description="Helical" evidence="5">
    <location>
        <begin position="351"/>
        <end position="368"/>
    </location>
</feature>
<evidence type="ECO:0000256" key="2">
    <source>
        <dbReference type="ARBA" id="ARBA00022692"/>
    </source>
</evidence>
<dbReference type="Pfam" id="PF07690">
    <property type="entry name" value="MFS_1"/>
    <property type="match status" value="1"/>
</dbReference>
<feature type="transmembrane region" description="Helical" evidence="5">
    <location>
        <begin position="44"/>
        <end position="66"/>
    </location>
</feature>
<keyword evidence="3 5" id="KW-1133">Transmembrane helix</keyword>
<evidence type="ECO:0000256" key="4">
    <source>
        <dbReference type="ARBA" id="ARBA00023136"/>
    </source>
</evidence>
<sequence length="477" mass="51363">MNSAEKGVLPITRAQSSDPAEITWDGPDDPENPLNWPTSRKIPITLLVSLAQLICISTASVVAPALPQIASDLGLGELESQISFSIFILGQAFGPFVIGPLSEVFGRKPLWVGCTAFYILWNSLCPVGKSKPILIVGRLLSGAGASCGVILSGPIVADMYHVKDRGKSLALAGLFPYLGPALGPIIGGLASQHLSWPWLFWVMSISAAVVVLAGVIYLRETYAPMILHKKAIRLHGKSTRSSAQDHLWPKIRVSLQRPLRLLIFRPVIQLLALALAVDFGIYILVLSFFARVFTDQYNQDTTASSLHYIAIGLGTTIAAQAGGQAMDILYGYLKRRQPEGHAPTPEFRVPLLLIGFLMGPIGLFWLGWSAQARVAWIMVDIGAAIFTIGSFVGSQAILAYLLDEFGGHAASASAAVRMLSNVFGFAFPLCAPQLFDGLGYGWGNSVLAFVWIGVLFPVPVLLWFGGAQIRALGKRES</sequence>
<dbReference type="PROSITE" id="PS00216">
    <property type="entry name" value="SUGAR_TRANSPORT_1"/>
    <property type="match status" value="1"/>
</dbReference>
<evidence type="ECO:0000256" key="1">
    <source>
        <dbReference type="ARBA" id="ARBA00004141"/>
    </source>
</evidence>
<gene>
    <name evidence="7" type="ORF">BDW59DRAFT_181284</name>
</gene>
<dbReference type="Proteomes" id="UP001610335">
    <property type="component" value="Unassembled WGS sequence"/>
</dbReference>
<keyword evidence="8" id="KW-1185">Reference proteome</keyword>
<feature type="transmembrane region" description="Helical" evidence="5">
    <location>
        <begin position="169"/>
        <end position="190"/>
    </location>
</feature>
<feature type="transmembrane region" description="Helical" evidence="5">
    <location>
        <begin position="374"/>
        <end position="402"/>
    </location>
</feature>
<dbReference type="PROSITE" id="PS50850">
    <property type="entry name" value="MFS"/>
    <property type="match status" value="1"/>
</dbReference>
<feature type="transmembrane region" description="Helical" evidence="5">
    <location>
        <begin position="267"/>
        <end position="293"/>
    </location>
</feature>